<dbReference type="EMBL" id="JMSN01000170">
    <property type="protein sequence ID" value="KDN36392.1"/>
    <property type="molecule type" value="Genomic_DNA"/>
</dbReference>
<dbReference type="RefSeq" id="XP_013240034.1">
    <property type="nucleotide sequence ID" value="XM_013384580.1"/>
</dbReference>
<dbReference type="GO" id="GO:0003885">
    <property type="term" value="F:D-arabinono-1,4-lactone oxidase activity"/>
    <property type="evidence" value="ECO:0007669"/>
    <property type="project" value="UniProtKB-EC"/>
</dbReference>
<gene>
    <name evidence="7" type="ORF">K437DRAFT_252412</name>
</gene>
<dbReference type="InterPro" id="IPR010031">
    <property type="entry name" value="FAD_lactone_oxidase-like"/>
</dbReference>
<dbReference type="InterPro" id="IPR016167">
    <property type="entry name" value="FAD-bd_PCMH_sub1"/>
</dbReference>
<evidence type="ECO:0000256" key="2">
    <source>
        <dbReference type="ARBA" id="ARBA00013136"/>
    </source>
</evidence>
<accession>A0A066V3W0</accession>
<dbReference type="GO" id="GO:0005739">
    <property type="term" value="C:mitochondrion"/>
    <property type="evidence" value="ECO:0007669"/>
    <property type="project" value="TreeGrafter"/>
</dbReference>
<dbReference type="GeneID" id="25263414"/>
<dbReference type="FunCoup" id="A0A066V3W0">
    <property type="interactions" value="310"/>
</dbReference>
<comment type="pathway">
    <text evidence="1">Cofactor biosynthesis; D-erythroascorbate biosynthesis; dehydro-D-arabinono-1,4-lactone from D-arabinose: step 2/2.</text>
</comment>
<dbReference type="Gene3D" id="3.30.43.10">
    <property type="entry name" value="Uridine Diphospho-n-acetylenolpyruvylglucosamine Reductase, domain 2"/>
    <property type="match status" value="1"/>
</dbReference>
<dbReference type="InterPro" id="IPR016166">
    <property type="entry name" value="FAD-bd_PCMH"/>
</dbReference>
<dbReference type="STRING" id="1037660.A0A066V3W0"/>
<dbReference type="SUPFAM" id="SSF56176">
    <property type="entry name" value="FAD-binding/transporter-associated domain-like"/>
    <property type="match status" value="1"/>
</dbReference>
<dbReference type="InterPro" id="IPR016171">
    <property type="entry name" value="Vanillyl_alc_oxidase_C-sub2"/>
</dbReference>
<dbReference type="Proteomes" id="UP000027361">
    <property type="component" value="Unassembled WGS sequence"/>
</dbReference>
<evidence type="ECO:0000313" key="8">
    <source>
        <dbReference type="Proteomes" id="UP000027361"/>
    </source>
</evidence>
<evidence type="ECO:0000256" key="4">
    <source>
        <dbReference type="ARBA" id="ARBA00033418"/>
    </source>
</evidence>
<keyword evidence="3" id="KW-0560">Oxidoreductase</keyword>
<name>A0A066V3W0_TILAU</name>
<dbReference type="EC" id="1.1.3.37" evidence="2"/>
<dbReference type="GO" id="GO:0071949">
    <property type="term" value="F:FAD binding"/>
    <property type="evidence" value="ECO:0007669"/>
    <property type="project" value="InterPro"/>
</dbReference>
<dbReference type="HOGENOM" id="CLU_003896_4_0_1"/>
<sequence>MLASVSASESAPAPALAHVVPADALPPLPPRTLHGDAPLPSANAETLDAHSDSTLPDVRALSTPALSALAQPARLSDSTAARRSHTVENWGGTFVAAPHVLWSPTHVAQCLAIVELARRRNITSAPATHHDDVTTARAPAAPVELRAVGRAHSPSDLMMAGGDSGREGWMVRMDGLSGCVQINAGQPSITVLAGTYVSDMHTLLAAAKPVPLAMTNVGSISEQTIGGLISTATHGSGIAFPVVSAQVLALDVITCGEAGGGTQLLHCSRTVRPKLFNATLCGLGATGLIVRVKLAVEPAFRLRQLSEQVRFDFLFGAASPAQGAPRAHSIGALLAHSVRLPPLAAMLPLRARARTLSDPSIIYPYSFPATADAPHAQGNLVRTCIDARAQRRLHEVVCSAQHVRIMWFPQLGMCTLLRADRMRYDGPQPHARTPSPPLTERLHTRLIAHGLTEFLLYAARFRRSWTPAAVRIIHRLTQPQAVLTMTPRDYPPPLQPLHPEHVSSTMTGISHTIYNMDCLFPQYTNEWAIPFELSAHAIRALRDWLAEESRLASGEQVHFPIEIRFAAPDGIWLSHCHARPTCFIGIVMYRPYNANVRYRALFAKFEALMRHYNGRPHWAKAHTCGPIELRMLYPHWDDFLALRQQVDPHNVFVNPYIRRHLLGDIGPGTETRVFKARL</sequence>
<evidence type="ECO:0000259" key="6">
    <source>
        <dbReference type="PROSITE" id="PS51387"/>
    </source>
</evidence>
<dbReference type="AlphaFoldDB" id="A0A066V3W0"/>
<dbReference type="InterPro" id="IPR036318">
    <property type="entry name" value="FAD-bd_PCMH-like_sf"/>
</dbReference>
<proteinExistence type="predicted"/>
<dbReference type="PANTHER" id="PTHR43762:SF1">
    <property type="entry name" value="D-ARABINONO-1,4-LACTONE OXIDASE"/>
    <property type="match status" value="1"/>
</dbReference>
<evidence type="ECO:0000313" key="7">
    <source>
        <dbReference type="EMBL" id="KDN36392.1"/>
    </source>
</evidence>
<evidence type="ECO:0000256" key="5">
    <source>
        <dbReference type="SAM" id="MobiDB-lite"/>
    </source>
</evidence>
<dbReference type="OMA" id="VSWLPRQ"/>
<dbReference type="InterPro" id="IPR016169">
    <property type="entry name" value="FAD-bd_PCMH_sub2"/>
</dbReference>
<dbReference type="Gene3D" id="3.30.465.10">
    <property type="match status" value="1"/>
</dbReference>
<evidence type="ECO:0000256" key="3">
    <source>
        <dbReference type="ARBA" id="ARBA00023002"/>
    </source>
</evidence>
<comment type="caution">
    <text evidence="7">The sequence shown here is derived from an EMBL/GenBank/DDBJ whole genome shotgun (WGS) entry which is preliminary data.</text>
</comment>
<dbReference type="Gene3D" id="1.10.45.10">
    <property type="entry name" value="Vanillyl-alcohol Oxidase, Chain A, domain 4"/>
    <property type="match status" value="1"/>
</dbReference>
<dbReference type="OrthoDB" id="610608at2759"/>
<dbReference type="UniPathway" id="UPA00771">
    <property type="reaction ID" value="UER00766"/>
</dbReference>
<dbReference type="GO" id="GO:0016020">
    <property type="term" value="C:membrane"/>
    <property type="evidence" value="ECO:0007669"/>
    <property type="project" value="InterPro"/>
</dbReference>
<keyword evidence="8" id="KW-1185">Reference proteome</keyword>
<reference evidence="7 8" key="1">
    <citation type="submission" date="2014-05" db="EMBL/GenBank/DDBJ databases">
        <title>Draft genome sequence of a rare smut relative, Tilletiaria anomala UBC 951.</title>
        <authorList>
            <consortium name="DOE Joint Genome Institute"/>
            <person name="Toome M."/>
            <person name="Kuo A."/>
            <person name="Henrissat B."/>
            <person name="Lipzen A."/>
            <person name="Tritt A."/>
            <person name="Yoshinaga Y."/>
            <person name="Zane M."/>
            <person name="Barry K."/>
            <person name="Grigoriev I.V."/>
            <person name="Spatafora J.W."/>
            <person name="Aimea M.C."/>
        </authorList>
    </citation>
    <scope>NUCLEOTIDE SEQUENCE [LARGE SCALE GENOMIC DNA]</scope>
    <source>
        <strain evidence="7 8">UBC 951</strain>
    </source>
</reference>
<dbReference type="Gene3D" id="3.30.70.2520">
    <property type="match status" value="1"/>
</dbReference>
<evidence type="ECO:0000256" key="1">
    <source>
        <dbReference type="ARBA" id="ARBA00005083"/>
    </source>
</evidence>
<organism evidence="7 8">
    <name type="scientific">Tilletiaria anomala (strain ATCC 24038 / CBS 436.72 / UBC 951)</name>
    <dbReference type="NCBI Taxonomy" id="1037660"/>
    <lineage>
        <taxon>Eukaryota</taxon>
        <taxon>Fungi</taxon>
        <taxon>Dikarya</taxon>
        <taxon>Basidiomycota</taxon>
        <taxon>Ustilaginomycotina</taxon>
        <taxon>Exobasidiomycetes</taxon>
        <taxon>Georgefischeriales</taxon>
        <taxon>Tilletiariaceae</taxon>
        <taxon>Tilletiaria</taxon>
    </lineage>
</organism>
<dbReference type="PANTHER" id="PTHR43762">
    <property type="entry name" value="L-GULONOLACTONE OXIDASE"/>
    <property type="match status" value="1"/>
</dbReference>
<dbReference type="InParanoid" id="A0A066V3W0"/>
<dbReference type="Pfam" id="PF01565">
    <property type="entry name" value="FAD_binding_4"/>
    <property type="match status" value="1"/>
</dbReference>
<dbReference type="PIRSF" id="PIRSF000136">
    <property type="entry name" value="LGO_GLO"/>
    <property type="match status" value="1"/>
</dbReference>
<dbReference type="Pfam" id="PF04030">
    <property type="entry name" value="ALO"/>
    <property type="match status" value="1"/>
</dbReference>
<feature type="region of interest" description="Disordered" evidence="5">
    <location>
        <begin position="27"/>
        <end position="51"/>
    </location>
</feature>
<protein>
    <recommendedName>
        <fullName evidence="2">D-arabinono-1,4-lactone oxidase</fullName>
        <ecNumber evidence="2">1.1.3.37</ecNumber>
    </recommendedName>
    <alternativeName>
        <fullName evidence="4">L-galactono-gamma-lactone oxidase</fullName>
    </alternativeName>
</protein>
<dbReference type="InterPro" id="IPR007173">
    <property type="entry name" value="ALO_C"/>
</dbReference>
<feature type="domain" description="FAD-binding PCMH-type" evidence="6">
    <location>
        <begin position="94"/>
        <end position="299"/>
    </location>
</feature>
<dbReference type="PROSITE" id="PS51387">
    <property type="entry name" value="FAD_PCMH"/>
    <property type="match status" value="1"/>
</dbReference>
<dbReference type="InterPro" id="IPR006094">
    <property type="entry name" value="Oxid_FAD_bind_N"/>
</dbReference>